<dbReference type="EMBL" id="CP045201">
    <property type="protein sequence ID" value="QOL82811.1"/>
    <property type="molecule type" value="Genomic_DNA"/>
</dbReference>
<dbReference type="Proteomes" id="UP000594118">
    <property type="component" value="Chromosome"/>
</dbReference>
<dbReference type="RefSeq" id="WP_193081156.1">
    <property type="nucleotide sequence ID" value="NZ_CP045201.1"/>
</dbReference>
<keyword evidence="2" id="KW-0732">Signal</keyword>
<protein>
    <submittedName>
        <fullName evidence="3">Uncharacterized protein</fullName>
    </submittedName>
</protein>
<feature type="region of interest" description="Disordered" evidence="1">
    <location>
        <begin position="23"/>
        <end position="72"/>
    </location>
</feature>
<dbReference type="KEGG" id="pshq:F3W81_19460"/>
<accession>A0A7L9WR63</accession>
<evidence type="ECO:0000313" key="4">
    <source>
        <dbReference type="Proteomes" id="UP000594118"/>
    </source>
</evidence>
<proteinExistence type="predicted"/>
<organism evidence="3 4">
    <name type="scientific">Pseudooceanicola spongiae</name>
    <dbReference type="NCBI Taxonomy" id="2613965"/>
    <lineage>
        <taxon>Bacteria</taxon>
        <taxon>Pseudomonadati</taxon>
        <taxon>Pseudomonadota</taxon>
        <taxon>Alphaproteobacteria</taxon>
        <taxon>Rhodobacterales</taxon>
        <taxon>Paracoccaceae</taxon>
        <taxon>Pseudooceanicola</taxon>
    </lineage>
</organism>
<evidence type="ECO:0000256" key="1">
    <source>
        <dbReference type="SAM" id="MobiDB-lite"/>
    </source>
</evidence>
<evidence type="ECO:0000256" key="2">
    <source>
        <dbReference type="SAM" id="SignalP"/>
    </source>
</evidence>
<dbReference type="PROSITE" id="PS51257">
    <property type="entry name" value="PROKAR_LIPOPROTEIN"/>
    <property type="match status" value="1"/>
</dbReference>
<gene>
    <name evidence="3" type="ORF">F3W81_19460</name>
</gene>
<name>A0A7L9WR63_9RHOB</name>
<keyword evidence="4" id="KW-1185">Reference proteome</keyword>
<feature type="signal peptide" evidence="2">
    <location>
        <begin position="1"/>
        <end position="21"/>
    </location>
</feature>
<sequence length="72" mass="7352">MKILFAAAVPLALAGCAQPYAPPVATPLTRAADPSTSRAARPGPGVANTLRTIAEPEDWRRLNDAQAPGGSS</sequence>
<dbReference type="AlphaFoldDB" id="A0A7L9WR63"/>
<feature type="chain" id="PRO_5032882841" evidence="2">
    <location>
        <begin position="22"/>
        <end position="72"/>
    </location>
</feature>
<reference evidence="3 4" key="1">
    <citation type="submission" date="2019-10" db="EMBL/GenBank/DDBJ databases">
        <title>Pseudopuniceibacterium sp. HQ09 islated from Antarctica.</title>
        <authorList>
            <person name="Liao L."/>
            <person name="Su S."/>
            <person name="Chen B."/>
            <person name="Yu Y."/>
        </authorList>
    </citation>
    <scope>NUCLEOTIDE SEQUENCE [LARGE SCALE GENOMIC DNA]</scope>
    <source>
        <strain evidence="3 4">HQ09</strain>
    </source>
</reference>
<evidence type="ECO:0000313" key="3">
    <source>
        <dbReference type="EMBL" id="QOL82811.1"/>
    </source>
</evidence>